<proteinExistence type="predicted"/>
<dbReference type="STRING" id="1552.A7L45_09300"/>
<evidence type="ECO:0000259" key="4">
    <source>
        <dbReference type="Pfam" id="PF08545"/>
    </source>
</evidence>
<dbReference type="Pfam" id="PF08545">
    <property type="entry name" value="ACP_syn_III"/>
    <property type="match status" value="1"/>
</dbReference>
<dbReference type="InterPro" id="IPR013747">
    <property type="entry name" value="ACP_syn_III_C"/>
</dbReference>
<feature type="domain" description="Beta-ketoacyl-[acyl-carrier-protein] synthase III C-terminal" evidence="3">
    <location>
        <begin position="240"/>
        <end position="329"/>
    </location>
</feature>
<protein>
    <submittedName>
        <fullName evidence="5">3-oxoacyl-ACP synthase</fullName>
    </submittedName>
</protein>
<dbReference type="PANTHER" id="PTHR34069">
    <property type="entry name" value="3-OXOACYL-[ACYL-CARRIER-PROTEIN] SYNTHASE 3"/>
    <property type="match status" value="1"/>
</dbReference>
<evidence type="ECO:0000313" key="5">
    <source>
        <dbReference type="EMBL" id="APC40248.1"/>
    </source>
</evidence>
<organism evidence="5 6">
    <name type="scientific">Clostridium estertheticum subsp. estertheticum</name>
    <dbReference type="NCBI Taxonomy" id="1552"/>
    <lineage>
        <taxon>Bacteria</taxon>
        <taxon>Bacillati</taxon>
        <taxon>Bacillota</taxon>
        <taxon>Clostridia</taxon>
        <taxon>Eubacteriales</taxon>
        <taxon>Clostridiaceae</taxon>
        <taxon>Clostridium</taxon>
    </lineage>
</organism>
<evidence type="ECO:0000259" key="3">
    <source>
        <dbReference type="Pfam" id="PF08541"/>
    </source>
</evidence>
<evidence type="ECO:0000256" key="1">
    <source>
        <dbReference type="ARBA" id="ARBA00022679"/>
    </source>
</evidence>
<dbReference type="GO" id="GO:0006633">
    <property type="term" value="P:fatty acid biosynthetic process"/>
    <property type="evidence" value="ECO:0007669"/>
    <property type="project" value="InterPro"/>
</dbReference>
<dbReference type="RefSeq" id="WP_071612539.1">
    <property type="nucleotide sequence ID" value="NZ_CP015756.1"/>
</dbReference>
<dbReference type="Gene3D" id="3.40.47.10">
    <property type="match status" value="1"/>
</dbReference>
<feature type="domain" description="Beta-ketoacyl-[acyl-carrier-protein] synthase III N-terminal" evidence="4">
    <location>
        <begin position="112"/>
        <end position="190"/>
    </location>
</feature>
<dbReference type="Proteomes" id="UP000182569">
    <property type="component" value="Chromosome"/>
</dbReference>
<dbReference type="PANTHER" id="PTHR34069:SF2">
    <property type="entry name" value="BETA-KETOACYL-[ACYL-CARRIER-PROTEIN] SYNTHASE III"/>
    <property type="match status" value="1"/>
</dbReference>
<sequence length="329" mass="37226">MENVRILKVEIYHPDNEVFNSFYLKHFKSQGKDIEGLLRAFGRDKRYIIDDDNENTVTMGIKVANKVLKSAGLEGKDIDMVMFSSQFPEYTFPSQSLIVHNAINGKEDCMCMDTNTNCAGMLVTVEQTIRAMMGNPHVKRALVIGSDYTSIHCRDDDELTYPNFADGAAAIILEKTEEGGFIDSMCKSNGATWESVKYPACGMSKVYKEELSVRDRRLQWTPFEGLFIIDKAVTSIHALLNRNSLKIEEINSYCFSQYSKAFSNLGSEKLGVDINKFIYIGDEYGYTGTSSPFISFYEGVKTGRIKRGDIVCLWTVAINWTICTMLIRY</sequence>
<dbReference type="GO" id="GO:0044550">
    <property type="term" value="P:secondary metabolite biosynthetic process"/>
    <property type="evidence" value="ECO:0007669"/>
    <property type="project" value="TreeGrafter"/>
</dbReference>
<name>A0A1J0GH04_9CLOT</name>
<dbReference type="OrthoDB" id="1704808at2"/>
<dbReference type="InterPro" id="IPR016039">
    <property type="entry name" value="Thiolase-like"/>
</dbReference>
<dbReference type="KEGG" id="ceu:A7L45_09300"/>
<dbReference type="AlphaFoldDB" id="A0A1J0GH04"/>
<dbReference type="GO" id="GO:0004315">
    <property type="term" value="F:3-oxoacyl-[acyl-carrier-protein] synthase activity"/>
    <property type="evidence" value="ECO:0007669"/>
    <property type="project" value="InterPro"/>
</dbReference>
<reference evidence="6" key="1">
    <citation type="journal article" date="2016" name="Front. Microbiol.">
        <title>Complete Genome Sequence of Clostridium estertheticum DSM 8809, a Microbe Identified in Spoiled Vacuum Packed Beef.</title>
        <authorList>
            <person name="Yu Z."/>
            <person name="Gunn L."/>
            <person name="Brennan E."/>
            <person name="Reid R."/>
            <person name="Wall P.G."/>
            <person name="Gaora O.P."/>
            <person name="Hurley D."/>
            <person name="Bolton D."/>
            <person name="Fanning S."/>
        </authorList>
    </citation>
    <scope>NUCLEOTIDE SEQUENCE [LARGE SCALE GENOMIC DNA]</scope>
    <source>
        <strain evidence="6">DSM 8809</strain>
    </source>
</reference>
<dbReference type="EMBL" id="CP015756">
    <property type="protein sequence ID" value="APC40248.1"/>
    <property type="molecule type" value="Genomic_DNA"/>
</dbReference>
<dbReference type="Pfam" id="PF08541">
    <property type="entry name" value="ACP_syn_III_C"/>
    <property type="match status" value="1"/>
</dbReference>
<evidence type="ECO:0000256" key="2">
    <source>
        <dbReference type="ARBA" id="ARBA00023315"/>
    </source>
</evidence>
<accession>A0A1J0GH04</accession>
<keyword evidence="6" id="KW-1185">Reference proteome</keyword>
<keyword evidence="2" id="KW-0012">Acyltransferase</keyword>
<evidence type="ECO:0000313" key="6">
    <source>
        <dbReference type="Proteomes" id="UP000182569"/>
    </source>
</evidence>
<dbReference type="SUPFAM" id="SSF53901">
    <property type="entry name" value="Thiolase-like"/>
    <property type="match status" value="2"/>
</dbReference>
<keyword evidence="1" id="KW-0808">Transferase</keyword>
<gene>
    <name evidence="5" type="ORF">A7L45_09300</name>
</gene>
<dbReference type="InterPro" id="IPR013751">
    <property type="entry name" value="ACP_syn_III_N"/>
</dbReference>